<evidence type="ECO:0000256" key="2">
    <source>
        <dbReference type="ARBA" id="ARBA00022771"/>
    </source>
</evidence>
<name>A0AAE0CNU9_9ROSI</name>
<keyword evidence="2 4" id="KW-0863">Zinc-finger</keyword>
<gene>
    <name evidence="6" type="ORF">Ddye_011069</name>
</gene>
<dbReference type="SMART" id="SM00575">
    <property type="entry name" value="ZnF_PMZ"/>
    <property type="match status" value="1"/>
</dbReference>
<dbReference type="PANTHER" id="PTHR31973:SF195">
    <property type="entry name" value="MUDR FAMILY TRANSPOSASE"/>
    <property type="match status" value="1"/>
</dbReference>
<dbReference type="AlphaFoldDB" id="A0AAE0CNU9"/>
<organism evidence="6 7">
    <name type="scientific">Dipteronia dyeriana</name>
    <dbReference type="NCBI Taxonomy" id="168575"/>
    <lineage>
        <taxon>Eukaryota</taxon>
        <taxon>Viridiplantae</taxon>
        <taxon>Streptophyta</taxon>
        <taxon>Embryophyta</taxon>
        <taxon>Tracheophyta</taxon>
        <taxon>Spermatophyta</taxon>
        <taxon>Magnoliopsida</taxon>
        <taxon>eudicotyledons</taxon>
        <taxon>Gunneridae</taxon>
        <taxon>Pentapetalae</taxon>
        <taxon>rosids</taxon>
        <taxon>malvids</taxon>
        <taxon>Sapindales</taxon>
        <taxon>Sapindaceae</taxon>
        <taxon>Hippocastanoideae</taxon>
        <taxon>Acereae</taxon>
        <taxon>Dipteronia</taxon>
    </lineage>
</organism>
<evidence type="ECO:0000256" key="4">
    <source>
        <dbReference type="PROSITE-ProRule" id="PRU00325"/>
    </source>
</evidence>
<sequence length="118" mass="13719">MLMSSIAECLNSYLRHARQIPVTVLIEFIRDMMQKWFHDCLNHAKTLRTQLTTWVTTLLNQRNEESTMFMVRPIDGNEFLVKDGGKDGLVNLIERTCTCQEFQIYMLPCKHALAALRA</sequence>
<accession>A0AAE0CNU9</accession>
<keyword evidence="7" id="KW-1185">Reference proteome</keyword>
<dbReference type="PANTHER" id="PTHR31973">
    <property type="entry name" value="POLYPROTEIN, PUTATIVE-RELATED"/>
    <property type="match status" value="1"/>
</dbReference>
<keyword evidence="1" id="KW-0479">Metal-binding</keyword>
<dbReference type="InterPro" id="IPR006564">
    <property type="entry name" value="Znf_PMZ"/>
</dbReference>
<dbReference type="PROSITE" id="PS50966">
    <property type="entry name" value="ZF_SWIM"/>
    <property type="match status" value="1"/>
</dbReference>
<dbReference type="EMBL" id="JANJYI010000003">
    <property type="protein sequence ID" value="KAK2658017.1"/>
    <property type="molecule type" value="Genomic_DNA"/>
</dbReference>
<dbReference type="Pfam" id="PF04434">
    <property type="entry name" value="SWIM"/>
    <property type="match status" value="1"/>
</dbReference>
<evidence type="ECO:0000256" key="3">
    <source>
        <dbReference type="ARBA" id="ARBA00022833"/>
    </source>
</evidence>
<protein>
    <recommendedName>
        <fullName evidence="5">SWIM-type domain-containing protein</fullName>
    </recommendedName>
</protein>
<keyword evidence="3" id="KW-0862">Zinc</keyword>
<reference evidence="6" key="1">
    <citation type="journal article" date="2023" name="Plant J.">
        <title>Genome sequences and population genomics provide insights into the demographic history, inbreeding, and mutation load of two 'living fossil' tree species of Dipteronia.</title>
        <authorList>
            <person name="Feng Y."/>
            <person name="Comes H.P."/>
            <person name="Chen J."/>
            <person name="Zhu S."/>
            <person name="Lu R."/>
            <person name="Zhang X."/>
            <person name="Li P."/>
            <person name="Qiu J."/>
            <person name="Olsen K.M."/>
            <person name="Qiu Y."/>
        </authorList>
    </citation>
    <scope>NUCLEOTIDE SEQUENCE</scope>
    <source>
        <strain evidence="6">KIB01</strain>
    </source>
</reference>
<dbReference type="InterPro" id="IPR007527">
    <property type="entry name" value="Znf_SWIM"/>
</dbReference>
<evidence type="ECO:0000313" key="7">
    <source>
        <dbReference type="Proteomes" id="UP001280121"/>
    </source>
</evidence>
<comment type="caution">
    <text evidence="6">The sequence shown here is derived from an EMBL/GenBank/DDBJ whole genome shotgun (WGS) entry which is preliminary data.</text>
</comment>
<evidence type="ECO:0000313" key="6">
    <source>
        <dbReference type="EMBL" id="KAK2658017.1"/>
    </source>
</evidence>
<feature type="domain" description="SWIM-type" evidence="5">
    <location>
        <begin position="79"/>
        <end position="118"/>
    </location>
</feature>
<evidence type="ECO:0000259" key="5">
    <source>
        <dbReference type="PROSITE" id="PS50966"/>
    </source>
</evidence>
<proteinExistence type="predicted"/>
<dbReference type="GO" id="GO:0008270">
    <property type="term" value="F:zinc ion binding"/>
    <property type="evidence" value="ECO:0007669"/>
    <property type="project" value="UniProtKB-KW"/>
</dbReference>
<evidence type="ECO:0000256" key="1">
    <source>
        <dbReference type="ARBA" id="ARBA00022723"/>
    </source>
</evidence>
<dbReference type="Proteomes" id="UP001280121">
    <property type="component" value="Unassembled WGS sequence"/>
</dbReference>